<name>A0AAV6R813_SOLSE</name>
<feature type="compositionally biased region" description="Basic and acidic residues" evidence="1">
    <location>
        <begin position="20"/>
        <end position="29"/>
    </location>
</feature>
<sequence length="277" mass="31280">MFAAQSLGTSFTVSFLNSKSSKEEPHEKPVVASSHQRRNIASALTSHTPSSANYPSNAIRLSRFPRSFKQTELRNGPEAFRPQGGGESRGERGMCLARLKTCRLASQVSLSVVMWEARLHYQESWYGPESDEVAFNMQHAHHFRRVPAFSEPLQEDVSGTARCRQDAGVTRTHAAAGTRWRERVNNLGTEFRQLHQREAENSKQRILHTQRKNFPSFSLFGLMLRRGDVGKLLMLTSISVAAEWEDPCFDPEITEEVETQKKKKMLCQMKELAAAAS</sequence>
<evidence type="ECO:0000313" key="2">
    <source>
        <dbReference type="EMBL" id="KAG7500610.1"/>
    </source>
</evidence>
<organism evidence="2 3">
    <name type="scientific">Solea senegalensis</name>
    <name type="common">Senegalese sole</name>
    <dbReference type="NCBI Taxonomy" id="28829"/>
    <lineage>
        <taxon>Eukaryota</taxon>
        <taxon>Metazoa</taxon>
        <taxon>Chordata</taxon>
        <taxon>Craniata</taxon>
        <taxon>Vertebrata</taxon>
        <taxon>Euteleostomi</taxon>
        <taxon>Actinopterygii</taxon>
        <taxon>Neopterygii</taxon>
        <taxon>Teleostei</taxon>
        <taxon>Neoteleostei</taxon>
        <taxon>Acanthomorphata</taxon>
        <taxon>Carangaria</taxon>
        <taxon>Pleuronectiformes</taxon>
        <taxon>Pleuronectoidei</taxon>
        <taxon>Soleidae</taxon>
        <taxon>Solea</taxon>
    </lineage>
</organism>
<evidence type="ECO:0000313" key="3">
    <source>
        <dbReference type="Proteomes" id="UP000693946"/>
    </source>
</evidence>
<reference evidence="2 3" key="1">
    <citation type="journal article" date="2021" name="Sci. Rep.">
        <title>Chromosome anchoring in Senegalese sole (Solea senegalensis) reveals sex-associated markers and genome rearrangements in flatfish.</title>
        <authorList>
            <person name="Guerrero-Cozar I."/>
            <person name="Gomez-Garrido J."/>
            <person name="Berbel C."/>
            <person name="Martinez-Blanch J.F."/>
            <person name="Alioto T."/>
            <person name="Claros M.G."/>
            <person name="Gagnaire P.A."/>
            <person name="Manchado M."/>
        </authorList>
    </citation>
    <scope>NUCLEOTIDE SEQUENCE [LARGE SCALE GENOMIC DNA]</scope>
    <source>
        <strain evidence="2">Sse05_10M</strain>
    </source>
</reference>
<dbReference type="EMBL" id="JAGKHQ010000013">
    <property type="protein sequence ID" value="KAG7500610.1"/>
    <property type="molecule type" value="Genomic_DNA"/>
</dbReference>
<accession>A0AAV6R813</accession>
<feature type="region of interest" description="Disordered" evidence="1">
    <location>
        <begin position="17"/>
        <end position="36"/>
    </location>
</feature>
<dbReference type="Proteomes" id="UP000693946">
    <property type="component" value="Linkage Group LG20"/>
</dbReference>
<keyword evidence="3" id="KW-1185">Reference proteome</keyword>
<dbReference type="AlphaFoldDB" id="A0AAV6R813"/>
<gene>
    <name evidence="2" type="ORF">JOB18_024452</name>
</gene>
<comment type="caution">
    <text evidence="2">The sequence shown here is derived from an EMBL/GenBank/DDBJ whole genome shotgun (WGS) entry which is preliminary data.</text>
</comment>
<protein>
    <submittedName>
        <fullName evidence="2">Uncharacterized protein</fullName>
    </submittedName>
</protein>
<evidence type="ECO:0000256" key="1">
    <source>
        <dbReference type="SAM" id="MobiDB-lite"/>
    </source>
</evidence>
<proteinExistence type="predicted"/>